<gene>
    <name evidence="1" type="ORF">H3H36_10615</name>
</gene>
<dbReference type="EMBL" id="JACEZS010000007">
    <property type="protein sequence ID" value="MBA5605816.1"/>
    <property type="molecule type" value="Genomic_DNA"/>
</dbReference>
<evidence type="ECO:0000313" key="1">
    <source>
        <dbReference type="EMBL" id="MBA5605816.1"/>
    </source>
</evidence>
<reference evidence="1 2" key="1">
    <citation type="submission" date="2020-07" db="EMBL/GenBank/DDBJ databases">
        <title>Novel species isolated from subtropical streams in China.</title>
        <authorList>
            <person name="Lu H."/>
        </authorList>
    </citation>
    <scope>NUCLEOTIDE SEQUENCE [LARGE SCALE GENOMIC DNA]</scope>
    <source>
        <strain evidence="1 2">FT3S</strain>
    </source>
</reference>
<dbReference type="Proteomes" id="UP000566711">
    <property type="component" value="Unassembled WGS sequence"/>
</dbReference>
<proteinExistence type="predicted"/>
<accession>A0A7W2EH67</accession>
<name>A0A7W2EH67_9BURK</name>
<protein>
    <submittedName>
        <fullName evidence="1">Uncharacterized protein</fullName>
    </submittedName>
</protein>
<evidence type="ECO:0000313" key="2">
    <source>
        <dbReference type="Proteomes" id="UP000566711"/>
    </source>
</evidence>
<dbReference type="RefSeq" id="WP_182217139.1">
    <property type="nucleotide sequence ID" value="NZ_JACEZS010000007.1"/>
</dbReference>
<keyword evidence="2" id="KW-1185">Reference proteome</keyword>
<comment type="caution">
    <text evidence="1">The sequence shown here is derived from an EMBL/GenBank/DDBJ whole genome shotgun (WGS) entry which is preliminary data.</text>
</comment>
<organism evidence="1 2">
    <name type="scientific">Rugamonas fusca</name>
    <dbReference type="NCBI Taxonomy" id="2758568"/>
    <lineage>
        <taxon>Bacteria</taxon>
        <taxon>Pseudomonadati</taxon>
        <taxon>Pseudomonadota</taxon>
        <taxon>Betaproteobacteria</taxon>
        <taxon>Burkholderiales</taxon>
        <taxon>Oxalobacteraceae</taxon>
        <taxon>Telluria group</taxon>
        <taxon>Rugamonas</taxon>
    </lineage>
</organism>
<sequence>MPHSEVETVLEPAQLRDSVPGLRDRVLSQAREIAHEMEPRAQVMPALSRQDRLAQGIAAAYKPRTTTFEELRAADGSPITKVSGPAGSYCITRDASLGSGRDTIRDGVRDKVVHCPH</sequence>
<dbReference type="AlphaFoldDB" id="A0A7W2EH67"/>